<dbReference type="Proteomes" id="UP000655208">
    <property type="component" value="Unassembled WGS sequence"/>
</dbReference>
<sequence length="563" mass="56957">MSRTRRVPLRLAASVLTLTLTLSLPLAVACTPPGLPPPIAPSAAATTATAPVSEGSVVVGMDGTAVGFNPHQIADAGPVSAAVAALVLPSVSTVEPDGVRRVNRDLVDSAGVTSTDPWTVTYRLSTGASWSDGTPVTAEDFSYLWDQMLVQPGTVDPAPYRLITAVRSLDAGKTVQVEFSAPVPGWASLFSPLLPSHILKDSPGGWATGLAGGVPVSANRYKLQSVDAVNGELTLVRNDKYWGEQPGPAAVVLRIGTPTALREALRRGDVQAVLVRPDAADGAALAAAVPAADRRAVPLPATVDLVFDTAAGPTRQTAVRRAVAQALDLSALRAVLTGGRDDGLLPVSSAVTLPSTRGAGTLDGPPVPTGDPAAAAASLTAAGWTATGAYLSRDGVPLRLVLSYPPGDPRMQAAAEQVQVQLGAAGIEVDLVRLSVAGIVAGLSAGTVQLALLEVPRVRSDAVAVASSYTCPPPVAGAAPAIGRGADLSGYCLSRPSAVQLLSEQADPATADAELWRELPALPIGQPVAVFATGAGLSGVAGTGGPGWTWASPLSGAPGWTVH</sequence>
<dbReference type="CDD" id="cd08501">
    <property type="entry name" value="PBP2_Lpqw"/>
    <property type="match status" value="1"/>
</dbReference>
<dbReference type="PANTHER" id="PTHR30290">
    <property type="entry name" value="PERIPLASMIC BINDING COMPONENT OF ABC TRANSPORTER"/>
    <property type="match status" value="1"/>
</dbReference>
<feature type="signal peptide" evidence="1">
    <location>
        <begin position="1"/>
        <end position="29"/>
    </location>
</feature>
<feature type="chain" id="PRO_5036976092" evidence="1">
    <location>
        <begin position="30"/>
        <end position="563"/>
    </location>
</feature>
<dbReference type="Gene3D" id="3.10.105.10">
    <property type="entry name" value="Dipeptide-binding Protein, Domain 3"/>
    <property type="match status" value="1"/>
</dbReference>
<gene>
    <name evidence="3" type="ORF">GCM10011594_02670</name>
</gene>
<dbReference type="GO" id="GO:0015833">
    <property type="term" value="P:peptide transport"/>
    <property type="evidence" value="ECO:0007669"/>
    <property type="project" value="TreeGrafter"/>
</dbReference>
<accession>A0A917SM52</accession>
<feature type="domain" description="Solute-binding protein family 5" evidence="2">
    <location>
        <begin position="105"/>
        <end position="451"/>
    </location>
</feature>
<protein>
    <submittedName>
        <fullName evidence="3">Peptide ABC transporter substrate-binding protein</fullName>
    </submittedName>
</protein>
<keyword evidence="4" id="KW-1185">Reference proteome</keyword>
<proteinExistence type="predicted"/>
<name>A0A917SM52_9ACTN</name>
<evidence type="ECO:0000313" key="4">
    <source>
        <dbReference type="Proteomes" id="UP000655208"/>
    </source>
</evidence>
<keyword evidence="1" id="KW-0732">Signal</keyword>
<dbReference type="Pfam" id="PF00496">
    <property type="entry name" value="SBP_bac_5"/>
    <property type="match status" value="1"/>
</dbReference>
<dbReference type="SUPFAM" id="SSF53850">
    <property type="entry name" value="Periplasmic binding protein-like II"/>
    <property type="match status" value="1"/>
</dbReference>
<organism evidence="3 4">
    <name type="scientific">Nakamurella endophytica</name>
    <dbReference type="NCBI Taxonomy" id="1748367"/>
    <lineage>
        <taxon>Bacteria</taxon>
        <taxon>Bacillati</taxon>
        <taxon>Actinomycetota</taxon>
        <taxon>Actinomycetes</taxon>
        <taxon>Nakamurellales</taxon>
        <taxon>Nakamurellaceae</taxon>
        <taxon>Nakamurella</taxon>
    </lineage>
</organism>
<evidence type="ECO:0000256" key="1">
    <source>
        <dbReference type="SAM" id="SignalP"/>
    </source>
</evidence>
<dbReference type="PROSITE" id="PS51257">
    <property type="entry name" value="PROKAR_LIPOPROTEIN"/>
    <property type="match status" value="1"/>
</dbReference>
<reference evidence="3" key="2">
    <citation type="submission" date="2020-09" db="EMBL/GenBank/DDBJ databases">
        <authorList>
            <person name="Sun Q."/>
            <person name="Zhou Y."/>
        </authorList>
    </citation>
    <scope>NUCLEOTIDE SEQUENCE</scope>
    <source>
        <strain evidence="3">CGMCC 4.7308</strain>
    </source>
</reference>
<reference evidence="3" key="1">
    <citation type="journal article" date="2014" name="Int. J. Syst. Evol. Microbiol.">
        <title>Complete genome sequence of Corynebacterium casei LMG S-19264T (=DSM 44701T), isolated from a smear-ripened cheese.</title>
        <authorList>
            <consortium name="US DOE Joint Genome Institute (JGI-PGF)"/>
            <person name="Walter F."/>
            <person name="Albersmeier A."/>
            <person name="Kalinowski J."/>
            <person name="Ruckert C."/>
        </authorList>
    </citation>
    <scope>NUCLEOTIDE SEQUENCE</scope>
    <source>
        <strain evidence="3">CGMCC 4.7308</strain>
    </source>
</reference>
<dbReference type="PANTHER" id="PTHR30290:SF65">
    <property type="entry name" value="MONOACYL PHOSPHATIDYLINOSITOL TETRAMANNOSIDE-BINDING PROTEIN LPQW-RELATED"/>
    <property type="match status" value="1"/>
</dbReference>
<dbReference type="InterPro" id="IPR039424">
    <property type="entry name" value="SBP_5"/>
</dbReference>
<dbReference type="GO" id="GO:1904680">
    <property type="term" value="F:peptide transmembrane transporter activity"/>
    <property type="evidence" value="ECO:0007669"/>
    <property type="project" value="TreeGrafter"/>
</dbReference>
<dbReference type="EMBL" id="BMNA01000001">
    <property type="protein sequence ID" value="GGL86504.1"/>
    <property type="molecule type" value="Genomic_DNA"/>
</dbReference>
<evidence type="ECO:0000313" key="3">
    <source>
        <dbReference type="EMBL" id="GGL86504.1"/>
    </source>
</evidence>
<dbReference type="Gene3D" id="3.40.190.10">
    <property type="entry name" value="Periplasmic binding protein-like II"/>
    <property type="match status" value="1"/>
</dbReference>
<evidence type="ECO:0000259" key="2">
    <source>
        <dbReference type="Pfam" id="PF00496"/>
    </source>
</evidence>
<comment type="caution">
    <text evidence="3">The sequence shown here is derived from an EMBL/GenBank/DDBJ whole genome shotgun (WGS) entry which is preliminary data.</text>
</comment>
<dbReference type="InterPro" id="IPR000914">
    <property type="entry name" value="SBP_5_dom"/>
</dbReference>
<dbReference type="AlphaFoldDB" id="A0A917SM52"/>
<dbReference type="Gene3D" id="3.90.76.10">
    <property type="entry name" value="Dipeptide-binding Protein, Domain 1"/>
    <property type="match status" value="1"/>
</dbReference>
<dbReference type="RefSeq" id="WP_188939701.1">
    <property type="nucleotide sequence ID" value="NZ_BMNA01000001.1"/>
</dbReference>